<dbReference type="Gene3D" id="3.40.50.1820">
    <property type="entry name" value="alpha/beta hydrolase"/>
    <property type="match status" value="1"/>
</dbReference>
<feature type="domain" description="Alpha/beta hydrolase fold-3" evidence="2">
    <location>
        <begin position="106"/>
        <end position="325"/>
    </location>
</feature>
<evidence type="ECO:0000259" key="2">
    <source>
        <dbReference type="Pfam" id="PF07859"/>
    </source>
</evidence>
<dbReference type="PANTHER" id="PTHR48081:SF8">
    <property type="entry name" value="ALPHA_BETA HYDROLASE FOLD-3 DOMAIN-CONTAINING PROTEIN-RELATED"/>
    <property type="match status" value="1"/>
</dbReference>
<dbReference type="InterPro" id="IPR013094">
    <property type="entry name" value="AB_hydrolase_3"/>
</dbReference>
<gene>
    <name evidence="3" type="ORF">PFICI_06535</name>
</gene>
<dbReference type="Proteomes" id="UP000030651">
    <property type="component" value="Unassembled WGS sequence"/>
</dbReference>
<dbReference type="GeneID" id="19271548"/>
<dbReference type="InterPro" id="IPR050300">
    <property type="entry name" value="GDXG_lipolytic_enzyme"/>
</dbReference>
<dbReference type="GO" id="GO:0016787">
    <property type="term" value="F:hydrolase activity"/>
    <property type="evidence" value="ECO:0007669"/>
    <property type="project" value="UniProtKB-KW"/>
</dbReference>
<name>W3X5X4_PESFW</name>
<evidence type="ECO:0000313" key="4">
    <source>
        <dbReference type="Proteomes" id="UP000030651"/>
    </source>
</evidence>
<keyword evidence="1" id="KW-0378">Hydrolase</keyword>
<dbReference type="PANTHER" id="PTHR48081">
    <property type="entry name" value="AB HYDROLASE SUPERFAMILY PROTEIN C4A8.06C"/>
    <property type="match status" value="1"/>
</dbReference>
<dbReference type="KEGG" id="pfy:PFICI_06535"/>
<proteinExistence type="predicted"/>
<dbReference type="InterPro" id="IPR029058">
    <property type="entry name" value="AB_hydrolase_fold"/>
</dbReference>
<organism evidence="3 4">
    <name type="scientific">Pestalotiopsis fici (strain W106-1 / CGMCC3.15140)</name>
    <dbReference type="NCBI Taxonomy" id="1229662"/>
    <lineage>
        <taxon>Eukaryota</taxon>
        <taxon>Fungi</taxon>
        <taxon>Dikarya</taxon>
        <taxon>Ascomycota</taxon>
        <taxon>Pezizomycotina</taxon>
        <taxon>Sordariomycetes</taxon>
        <taxon>Xylariomycetidae</taxon>
        <taxon>Amphisphaeriales</taxon>
        <taxon>Sporocadaceae</taxon>
        <taxon>Pestalotiopsis</taxon>
    </lineage>
</organism>
<evidence type="ECO:0000313" key="3">
    <source>
        <dbReference type="EMBL" id="ETS81533.1"/>
    </source>
</evidence>
<accession>W3X5X4</accession>
<dbReference type="OMA" id="AWCLRLC"/>
<dbReference type="HOGENOM" id="CLU_012494_6_2_1"/>
<dbReference type="EMBL" id="KI912112">
    <property type="protein sequence ID" value="ETS81533.1"/>
    <property type="molecule type" value="Genomic_DNA"/>
</dbReference>
<dbReference type="OrthoDB" id="408631at2759"/>
<evidence type="ECO:0000256" key="1">
    <source>
        <dbReference type="ARBA" id="ARBA00022801"/>
    </source>
</evidence>
<reference evidence="4" key="1">
    <citation type="journal article" date="2015" name="BMC Genomics">
        <title>Genomic and transcriptomic analysis of the endophytic fungus Pestalotiopsis fici reveals its lifestyle and high potential for synthesis of natural products.</title>
        <authorList>
            <person name="Wang X."/>
            <person name="Zhang X."/>
            <person name="Liu L."/>
            <person name="Xiang M."/>
            <person name="Wang W."/>
            <person name="Sun X."/>
            <person name="Che Y."/>
            <person name="Guo L."/>
            <person name="Liu G."/>
            <person name="Guo L."/>
            <person name="Wang C."/>
            <person name="Yin W.B."/>
            <person name="Stadler M."/>
            <person name="Zhang X."/>
            <person name="Liu X."/>
        </authorList>
    </citation>
    <scope>NUCLEOTIDE SEQUENCE [LARGE SCALE GENOMIC DNA]</scope>
    <source>
        <strain evidence="4">W106-1 / CGMCC3.15140</strain>
    </source>
</reference>
<keyword evidence="4" id="KW-1185">Reference proteome</keyword>
<sequence length="353" mass="39467">MAKNQASIDDPATWHHFATLDDEFVQMTEKQEVKPRFWQDYKLSSLPATRARYHAVFNADAQKALKKAEHQVCQEEIFIPVSDGANVRALVYRPKEEAPASGLPMVVLVHGGGFIIGNAEMETPTCIRATQSYRCISVSLEYRLSPEVKFPVAYEDCWDALKWLSEHASEMGADLTKGFVFGGTSAGGHISIPLTHRARDEGLTPPLTGVYLNVTPSLVPQSLTDDLIARYKHLYQSRGVLKDGITLSSISMDFYDEAVEPDFSSPLWSPLLWPTGHAGLPPTFFQICGADMLRDDALIYERELRMDHGIKTRVVMYQGLPHVFWYNYPDHSASKKFVEDASNGLGWLLGCVP</sequence>
<protein>
    <recommendedName>
        <fullName evidence="2">Alpha/beta hydrolase fold-3 domain-containing protein</fullName>
    </recommendedName>
</protein>
<dbReference type="Pfam" id="PF07859">
    <property type="entry name" value="Abhydrolase_3"/>
    <property type="match status" value="1"/>
</dbReference>
<dbReference type="AlphaFoldDB" id="W3X5X4"/>
<dbReference type="RefSeq" id="XP_007833307.1">
    <property type="nucleotide sequence ID" value="XM_007835116.1"/>
</dbReference>
<dbReference type="STRING" id="1229662.W3X5X4"/>
<dbReference type="SUPFAM" id="SSF53474">
    <property type="entry name" value="alpha/beta-Hydrolases"/>
    <property type="match status" value="1"/>
</dbReference>
<dbReference type="eggNOG" id="KOG1515">
    <property type="taxonomic scope" value="Eukaryota"/>
</dbReference>
<dbReference type="InParanoid" id="W3X5X4"/>